<gene>
    <name evidence="1" type="ORF">ESZ48_06240</name>
</gene>
<dbReference type="Pfam" id="PF13585">
    <property type="entry name" value="CHU_C"/>
    <property type="match status" value="1"/>
</dbReference>
<organism evidence="1 2">
    <name type="scientific">Gelidibacter gilvus</name>
    <dbReference type="NCBI Taxonomy" id="59602"/>
    <lineage>
        <taxon>Bacteria</taxon>
        <taxon>Pseudomonadati</taxon>
        <taxon>Bacteroidota</taxon>
        <taxon>Flavobacteriia</taxon>
        <taxon>Flavobacteriales</taxon>
        <taxon>Flavobacteriaceae</taxon>
        <taxon>Gelidibacter</taxon>
    </lineage>
</organism>
<sequence length="487" mass="52925">MRKTTTLKSYFFILGIFVLLLSGQINAQIVIGTPNLGYTRACASASFNTYNISFVFSPESELSPTNRFIVEMSDDTGNFSNATVVYTSEPGAVTTSPAAFTFAIPENTAGENYRLRVKSTGPVASSSSSARFAAYYKLQDSPFTINNLVSTGAYCTGGTYLLTIDKPGIGSNDSPLNYPSLTYKWYKETSPTTSTYVGDGATLSVNQPGTYFVKTNYGTCTSNSFSNRVKISEVTSGEANASIVSSLGNPFCPANGMTTLSTLGGVSYQWFKNGTPITGAINQKYQTDESGTFSVKVDLGSCSASGSIELESRGFESSIDVEDDNIMEEGDNLWATVTTDAVNPKFEWYLNNVIISGAQDNFLEARSFGNYKVIVTQTTGCKVSEEFNFSISESMDPFPEVENIPNLISPNGDGINDTWIIPTKYVSGTNTEVIIMTNQGKVVLQTKDYLNNWPETPLVLNSINQVFYYIIITQDQQTKKGSITVVK</sequence>
<keyword evidence="2" id="KW-1185">Reference proteome</keyword>
<dbReference type="AlphaFoldDB" id="A0A4Q0XM34"/>
<dbReference type="RefSeq" id="WP_129016457.1">
    <property type="nucleotide sequence ID" value="NZ_SDDZ01000002.1"/>
</dbReference>
<protein>
    <submittedName>
        <fullName evidence="1">Gliding motility-associated C-terminal domain-containing protein</fullName>
    </submittedName>
</protein>
<accession>A0A4Q0XM34</accession>
<dbReference type="OrthoDB" id="678019at2"/>
<dbReference type="EMBL" id="SDDZ01000002">
    <property type="protein sequence ID" value="RXJ51459.1"/>
    <property type="molecule type" value="Genomic_DNA"/>
</dbReference>
<dbReference type="Proteomes" id="UP000289792">
    <property type="component" value="Unassembled WGS sequence"/>
</dbReference>
<proteinExistence type="predicted"/>
<name>A0A4Q0XM34_9FLAO</name>
<evidence type="ECO:0000313" key="2">
    <source>
        <dbReference type="Proteomes" id="UP000289792"/>
    </source>
</evidence>
<reference evidence="1 2" key="1">
    <citation type="submission" date="2019-01" db="EMBL/GenBank/DDBJ databases">
        <title>Genome sequence of the Antarctic species Gelidibacter gilvus ACAM 158(T).</title>
        <authorList>
            <person name="Bowman J.P."/>
        </authorList>
    </citation>
    <scope>NUCLEOTIDE SEQUENCE [LARGE SCALE GENOMIC DNA]</scope>
    <source>
        <strain evidence="1 2">IC158</strain>
    </source>
</reference>
<comment type="caution">
    <text evidence="1">The sequence shown here is derived from an EMBL/GenBank/DDBJ whole genome shotgun (WGS) entry which is preliminary data.</text>
</comment>
<evidence type="ECO:0000313" key="1">
    <source>
        <dbReference type="EMBL" id="RXJ51459.1"/>
    </source>
</evidence>